<comment type="subcellular location">
    <subcellularLocation>
        <location evidence="1">Nucleus</location>
    </subcellularLocation>
</comment>
<keyword evidence="5" id="KW-0804">Transcription</keyword>
<evidence type="ECO:0000256" key="4">
    <source>
        <dbReference type="ARBA" id="ARBA00023125"/>
    </source>
</evidence>
<gene>
    <name evidence="9" type="ORF">PGQ11_002688</name>
</gene>
<name>A0ABR2JJD2_9PEZI</name>
<feature type="compositionally biased region" description="Low complexity" evidence="7">
    <location>
        <begin position="149"/>
        <end position="162"/>
    </location>
</feature>
<dbReference type="EMBL" id="JAPCWZ010000002">
    <property type="protein sequence ID" value="KAK8877742.1"/>
    <property type="molecule type" value="Genomic_DNA"/>
</dbReference>
<dbReference type="Gene3D" id="4.10.240.10">
    <property type="entry name" value="Zn(2)-C6 fungal-type DNA-binding domain"/>
    <property type="match status" value="1"/>
</dbReference>
<evidence type="ECO:0000313" key="10">
    <source>
        <dbReference type="Proteomes" id="UP001390339"/>
    </source>
</evidence>
<sequence>MESINVASPTPSHRRQSSSQSKGVTKSRQLPGSACEECRRRKLRCDRRAPSCATCLETGTACIMPTSCPPRGPKKGQLRFLRERIAALESRLDQQDGNASSIHSQSDYEDGSDREHETCPSGKPEPSQDWPTDGQNMVPMIINMPATPPMSTATPPPTSTSWASPMIDPSLMYLDDTMDTNCFNLQTHAPNMDEIAMPIDLHLTPLVCTDLDQLYFDRVHAFVPMIQKGRYRTWTKQLNKSKKLACLQYAMWTLAASLSSQFQMVRDGLYTEARRLLYDLELDTSELGASSLEYAQAWILIAIYEWTSNDYSRSLMSVGRAFRVIQILRLHDLDGTSSLASWTEDWVALESARRTFWVAFTIDCLTAIHGGLPLTFSEQEIRTRLPAPESHFATGKCSVMMPFLSEIIGKHGSVYKSNLQTCEFPTSSFVECILASSICGRNVAHRQQSMAEHGYGELTQEFCRRHQSLDSLLAARIETLGSEYGQDFSLLTDPSLIFAALIMHMNVLVLGEVLESMPMKAETSHSLRTEEQQKSLQAAERMAKLTMVVAHLDRFQGHFFTSIPLLTAARFYMLNTAPDGECSLHLQTVCSVLQSITGIDNPAQYFQIPAAPLGTI</sequence>
<dbReference type="InterPro" id="IPR007219">
    <property type="entry name" value="XnlR_reg_dom"/>
</dbReference>
<reference evidence="9 10" key="1">
    <citation type="journal article" date="2024" name="IMA Fungus">
        <title>Apiospora arundinis, a panoply of carbohydrate-active enzymes and secondary metabolites.</title>
        <authorList>
            <person name="Sorensen T."/>
            <person name="Petersen C."/>
            <person name="Muurmann A.T."/>
            <person name="Christiansen J.V."/>
            <person name="Brundto M.L."/>
            <person name="Overgaard C.K."/>
            <person name="Boysen A.T."/>
            <person name="Wollenberg R.D."/>
            <person name="Larsen T.O."/>
            <person name="Sorensen J.L."/>
            <person name="Nielsen K.L."/>
            <person name="Sondergaard T.E."/>
        </authorList>
    </citation>
    <scope>NUCLEOTIDE SEQUENCE [LARGE SCALE GENOMIC DNA]</scope>
    <source>
        <strain evidence="9 10">AAU 773</strain>
    </source>
</reference>
<accession>A0ABR2JJD2</accession>
<dbReference type="SMART" id="SM00906">
    <property type="entry name" value="Fungal_trans"/>
    <property type="match status" value="1"/>
</dbReference>
<evidence type="ECO:0000259" key="8">
    <source>
        <dbReference type="PROSITE" id="PS50048"/>
    </source>
</evidence>
<comment type="caution">
    <text evidence="9">The sequence shown here is derived from an EMBL/GenBank/DDBJ whole genome shotgun (WGS) entry which is preliminary data.</text>
</comment>
<evidence type="ECO:0000256" key="6">
    <source>
        <dbReference type="ARBA" id="ARBA00023242"/>
    </source>
</evidence>
<dbReference type="PANTHER" id="PTHR47338:SF3">
    <property type="entry name" value="C6 FINGER DOMAIN TRANSCRIPTION FACTOR DBAA-RELATED"/>
    <property type="match status" value="1"/>
</dbReference>
<evidence type="ECO:0000256" key="1">
    <source>
        <dbReference type="ARBA" id="ARBA00004123"/>
    </source>
</evidence>
<keyword evidence="6" id="KW-0539">Nucleus</keyword>
<keyword evidence="4" id="KW-0238">DNA-binding</keyword>
<dbReference type="SMART" id="SM00066">
    <property type="entry name" value="GAL4"/>
    <property type="match status" value="1"/>
</dbReference>
<dbReference type="Pfam" id="PF04082">
    <property type="entry name" value="Fungal_trans"/>
    <property type="match status" value="1"/>
</dbReference>
<keyword evidence="2" id="KW-0479">Metal-binding</keyword>
<feature type="domain" description="Zn(2)-C6 fungal-type" evidence="8">
    <location>
        <begin position="34"/>
        <end position="64"/>
    </location>
</feature>
<feature type="region of interest" description="Disordered" evidence="7">
    <location>
        <begin position="91"/>
        <end position="162"/>
    </location>
</feature>
<evidence type="ECO:0000313" key="9">
    <source>
        <dbReference type="EMBL" id="KAK8877742.1"/>
    </source>
</evidence>
<evidence type="ECO:0000256" key="7">
    <source>
        <dbReference type="SAM" id="MobiDB-lite"/>
    </source>
</evidence>
<keyword evidence="10" id="KW-1185">Reference proteome</keyword>
<dbReference type="SUPFAM" id="SSF57701">
    <property type="entry name" value="Zn2/Cys6 DNA-binding domain"/>
    <property type="match status" value="1"/>
</dbReference>
<dbReference type="Proteomes" id="UP001390339">
    <property type="component" value="Unassembled WGS sequence"/>
</dbReference>
<evidence type="ECO:0000256" key="2">
    <source>
        <dbReference type="ARBA" id="ARBA00022723"/>
    </source>
</evidence>
<dbReference type="Pfam" id="PF00172">
    <property type="entry name" value="Zn_clus"/>
    <property type="match status" value="1"/>
</dbReference>
<dbReference type="InterPro" id="IPR050815">
    <property type="entry name" value="TF_fung"/>
</dbReference>
<evidence type="ECO:0000256" key="3">
    <source>
        <dbReference type="ARBA" id="ARBA00023015"/>
    </source>
</evidence>
<dbReference type="PANTHER" id="PTHR47338">
    <property type="entry name" value="ZN(II)2CYS6 TRANSCRIPTION FACTOR (EUROFUNG)-RELATED"/>
    <property type="match status" value="1"/>
</dbReference>
<dbReference type="InterPro" id="IPR036864">
    <property type="entry name" value="Zn2-C6_fun-type_DNA-bd_sf"/>
</dbReference>
<feature type="compositionally biased region" description="Polar residues" evidence="7">
    <location>
        <begin position="1"/>
        <end position="30"/>
    </location>
</feature>
<protein>
    <submittedName>
        <fullName evidence="9">Zn(II)2Cys6 transcription factor</fullName>
    </submittedName>
</protein>
<proteinExistence type="predicted"/>
<organism evidence="9 10">
    <name type="scientific">Apiospora arundinis</name>
    <dbReference type="NCBI Taxonomy" id="335852"/>
    <lineage>
        <taxon>Eukaryota</taxon>
        <taxon>Fungi</taxon>
        <taxon>Dikarya</taxon>
        <taxon>Ascomycota</taxon>
        <taxon>Pezizomycotina</taxon>
        <taxon>Sordariomycetes</taxon>
        <taxon>Xylariomycetidae</taxon>
        <taxon>Amphisphaeriales</taxon>
        <taxon>Apiosporaceae</taxon>
        <taxon>Apiospora</taxon>
    </lineage>
</organism>
<dbReference type="PROSITE" id="PS00463">
    <property type="entry name" value="ZN2_CY6_FUNGAL_1"/>
    <property type="match status" value="1"/>
</dbReference>
<keyword evidence="3" id="KW-0805">Transcription regulation</keyword>
<dbReference type="PROSITE" id="PS50048">
    <property type="entry name" value="ZN2_CY6_FUNGAL_2"/>
    <property type="match status" value="1"/>
</dbReference>
<evidence type="ECO:0000256" key="5">
    <source>
        <dbReference type="ARBA" id="ARBA00023163"/>
    </source>
</evidence>
<dbReference type="InterPro" id="IPR001138">
    <property type="entry name" value="Zn2Cys6_DnaBD"/>
</dbReference>
<feature type="compositionally biased region" description="Polar residues" evidence="7">
    <location>
        <begin position="95"/>
        <end position="105"/>
    </location>
</feature>
<dbReference type="CDD" id="cd12148">
    <property type="entry name" value="fungal_TF_MHR"/>
    <property type="match status" value="1"/>
</dbReference>
<feature type="region of interest" description="Disordered" evidence="7">
    <location>
        <begin position="1"/>
        <end position="34"/>
    </location>
</feature>